<dbReference type="PROSITE" id="PS00893">
    <property type="entry name" value="NUDIX_BOX"/>
    <property type="match status" value="1"/>
</dbReference>
<name>A0A414FVI0_9ACTN</name>
<accession>A0A414FVI0</accession>
<evidence type="ECO:0000256" key="2">
    <source>
        <dbReference type="ARBA" id="ARBA00022801"/>
    </source>
</evidence>
<dbReference type="GO" id="GO:0016787">
    <property type="term" value="F:hydrolase activity"/>
    <property type="evidence" value="ECO:0007669"/>
    <property type="project" value="UniProtKB-KW"/>
</dbReference>
<evidence type="ECO:0000256" key="3">
    <source>
        <dbReference type="SAM" id="MobiDB-lite"/>
    </source>
</evidence>
<dbReference type="PANTHER" id="PTHR11839">
    <property type="entry name" value="UDP/ADP-SUGAR PYROPHOSPHATASE"/>
    <property type="match status" value="1"/>
</dbReference>
<feature type="region of interest" description="Disordered" evidence="3">
    <location>
        <begin position="1"/>
        <end position="26"/>
    </location>
</feature>
<evidence type="ECO:0000313" key="6">
    <source>
        <dbReference type="Proteomes" id="UP000286050"/>
    </source>
</evidence>
<sequence length="224" mass="24455">MDNEEFEAEVIENERPAGEAEVIEGEQPVEEAEQALILGDDDPRDAGLHERIISEEQAWHGKFLDVRSAQVELPNGRVTSRDLVRHPGAAAVVALTETGKIVLVRQYRTAIDRVTVEIPAGKLDPGEDPLDCAKRELLEETGFSARRIQYLTTIATTPGFCDEVIHIYMATGLTFSGANPDDDEFVNVDLVPLAELIDAVLDGKIEDAKTVVGALACDAISHRL</sequence>
<dbReference type="InterPro" id="IPR020084">
    <property type="entry name" value="NUDIX_hydrolase_CS"/>
</dbReference>
<dbReference type="GO" id="GO:0006753">
    <property type="term" value="P:nucleoside phosphate metabolic process"/>
    <property type="evidence" value="ECO:0007669"/>
    <property type="project" value="TreeGrafter"/>
</dbReference>
<dbReference type="InterPro" id="IPR000086">
    <property type="entry name" value="NUDIX_hydrolase_dom"/>
</dbReference>
<feature type="domain" description="Nudix hydrolase" evidence="4">
    <location>
        <begin position="84"/>
        <end position="213"/>
    </location>
</feature>
<dbReference type="GO" id="GO:0019693">
    <property type="term" value="P:ribose phosphate metabolic process"/>
    <property type="evidence" value="ECO:0007669"/>
    <property type="project" value="TreeGrafter"/>
</dbReference>
<dbReference type="FunFam" id="3.90.79.10:FF:000024">
    <property type="entry name" value="ADP-ribose pyrophosphatase"/>
    <property type="match status" value="1"/>
</dbReference>
<comment type="caution">
    <text evidence="5">The sequence shown here is derived from an EMBL/GenBank/DDBJ whole genome shotgun (WGS) entry which is preliminary data.</text>
</comment>
<dbReference type="AlphaFoldDB" id="A0A414FVI0"/>
<dbReference type="PANTHER" id="PTHR11839:SF18">
    <property type="entry name" value="NUDIX HYDROLASE DOMAIN-CONTAINING PROTEIN"/>
    <property type="match status" value="1"/>
</dbReference>
<comment type="cofactor">
    <cofactor evidence="1">
        <name>Mg(2+)</name>
        <dbReference type="ChEBI" id="CHEBI:18420"/>
    </cofactor>
</comment>
<evidence type="ECO:0000313" key="5">
    <source>
        <dbReference type="EMBL" id="RHD55058.1"/>
    </source>
</evidence>
<dbReference type="GO" id="GO:0005829">
    <property type="term" value="C:cytosol"/>
    <property type="evidence" value="ECO:0007669"/>
    <property type="project" value="TreeGrafter"/>
</dbReference>
<gene>
    <name evidence="5" type="ORF">DW787_06710</name>
</gene>
<dbReference type="EMBL" id="QSJI01000006">
    <property type="protein sequence ID" value="RHD55058.1"/>
    <property type="molecule type" value="Genomic_DNA"/>
</dbReference>
<evidence type="ECO:0000256" key="1">
    <source>
        <dbReference type="ARBA" id="ARBA00001946"/>
    </source>
</evidence>
<reference evidence="5 6" key="1">
    <citation type="submission" date="2018-08" db="EMBL/GenBank/DDBJ databases">
        <title>A genome reference for cultivated species of the human gut microbiota.</title>
        <authorList>
            <person name="Zou Y."/>
            <person name="Xue W."/>
            <person name="Luo G."/>
        </authorList>
    </citation>
    <scope>NUCLEOTIDE SEQUENCE [LARGE SCALE GENOMIC DNA]</scope>
    <source>
        <strain evidence="5 6">AM30-5LB</strain>
    </source>
</reference>
<dbReference type="InterPro" id="IPR015797">
    <property type="entry name" value="NUDIX_hydrolase-like_dom_sf"/>
</dbReference>
<proteinExistence type="predicted"/>
<keyword evidence="2 5" id="KW-0378">Hydrolase</keyword>
<dbReference type="SUPFAM" id="SSF55811">
    <property type="entry name" value="Nudix"/>
    <property type="match status" value="1"/>
</dbReference>
<protein>
    <submittedName>
        <fullName evidence="5">NUDIX hydrolase</fullName>
    </submittedName>
</protein>
<dbReference type="PROSITE" id="PS51462">
    <property type="entry name" value="NUDIX"/>
    <property type="match status" value="1"/>
</dbReference>
<dbReference type="Proteomes" id="UP000286050">
    <property type="component" value="Unassembled WGS sequence"/>
</dbReference>
<dbReference type="RefSeq" id="WP_118272186.1">
    <property type="nucleotide sequence ID" value="NZ_QSJI01000006.1"/>
</dbReference>
<evidence type="ECO:0000259" key="4">
    <source>
        <dbReference type="PROSITE" id="PS51462"/>
    </source>
</evidence>
<feature type="compositionally biased region" description="Acidic residues" evidence="3">
    <location>
        <begin position="1"/>
        <end position="11"/>
    </location>
</feature>
<dbReference type="Pfam" id="PF00293">
    <property type="entry name" value="NUDIX"/>
    <property type="match status" value="1"/>
</dbReference>
<dbReference type="Gene3D" id="3.90.79.10">
    <property type="entry name" value="Nucleoside Triphosphate Pyrophosphohydrolase"/>
    <property type="match status" value="1"/>
</dbReference>
<organism evidence="5 6">
    <name type="scientific">Collinsella intestinalis</name>
    <dbReference type="NCBI Taxonomy" id="147207"/>
    <lineage>
        <taxon>Bacteria</taxon>
        <taxon>Bacillati</taxon>
        <taxon>Actinomycetota</taxon>
        <taxon>Coriobacteriia</taxon>
        <taxon>Coriobacteriales</taxon>
        <taxon>Coriobacteriaceae</taxon>
        <taxon>Collinsella</taxon>
    </lineage>
</organism>